<evidence type="ECO:0000313" key="2">
    <source>
        <dbReference type="Proteomes" id="UP000193228"/>
    </source>
</evidence>
<evidence type="ECO:0000313" key="1">
    <source>
        <dbReference type="EMBL" id="SMG43058.1"/>
    </source>
</evidence>
<dbReference type="AlphaFoldDB" id="A0A1X7KQP3"/>
<proteinExistence type="predicted"/>
<gene>
    <name evidence="1" type="ORF">SAMN06265784_104133</name>
</gene>
<name>A0A1X7KQP3_9BURK</name>
<keyword evidence="2" id="KW-1185">Reference proteome</keyword>
<protein>
    <submittedName>
        <fullName evidence="1">Uncharacterized protein</fullName>
    </submittedName>
</protein>
<sequence>MSEVCLSNGASDAKVRRCTVPNLSATHGMRDGLTVDLITPSANAQHPVRGILVSNVCLFVHSQSLQAIKIGSGQVRPALINADIARFIPEALSLINKDPCFIALQKDFITNGYPFLGAVDFNVSIASVVSASSYYLR</sequence>
<reference evidence="2" key="1">
    <citation type="submission" date="2017-04" db="EMBL/GenBank/DDBJ databases">
        <authorList>
            <person name="Varghese N."/>
            <person name="Submissions S."/>
        </authorList>
    </citation>
    <scope>NUCLEOTIDE SEQUENCE [LARGE SCALE GENOMIC DNA]</scope>
    <source>
        <strain evidence="2">LMG 29540</strain>
    </source>
</reference>
<dbReference type="EMBL" id="FXAT01000004">
    <property type="protein sequence ID" value="SMG43058.1"/>
    <property type="molecule type" value="Genomic_DNA"/>
</dbReference>
<accession>A0A1X7KQP3</accession>
<organism evidence="1 2">
    <name type="scientific">Paraburkholderia susongensis</name>
    <dbReference type="NCBI Taxonomy" id="1515439"/>
    <lineage>
        <taxon>Bacteria</taxon>
        <taxon>Pseudomonadati</taxon>
        <taxon>Pseudomonadota</taxon>
        <taxon>Betaproteobacteria</taxon>
        <taxon>Burkholderiales</taxon>
        <taxon>Burkholderiaceae</taxon>
        <taxon>Paraburkholderia</taxon>
    </lineage>
</organism>
<dbReference type="STRING" id="1515439.SAMN06265784_104133"/>
<dbReference type="Proteomes" id="UP000193228">
    <property type="component" value="Unassembled WGS sequence"/>
</dbReference>